<dbReference type="PROSITE" id="PS51257">
    <property type="entry name" value="PROKAR_LIPOPROTEIN"/>
    <property type="match status" value="1"/>
</dbReference>
<organism evidence="3 4">
    <name type="scientific">Candidatus Acetatifactor stercoripullorum</name>
    <dbReference type="NCBI Taxonomy" id="2838414"/>
    <lineage>
        <taxon>Bacteria</taxon>
        <taxon>Bacillati</taxon>
        <taxon>Bacillota</taxon>
        <taxon>Clostridia</taxon>
        <taxon>Lachnospirales</taxon>
        <taxon>Lachnospiraceae</taxon>
        <taxon>Acetatifactor</taxon>
    </lineage>
</organism>
<evidence type="ECO:0000256" key="2">
    <source>
        <dbReference type="SAM" id="SignalP"/>
    </source>
</evidence>
<reference evidence="3" key="2">
    <citation type="submission" date="2021-04" db="EMBL/GenBank/DDBJ databases">
        <authorList>
            <person name="Gilroy R."/>
        </authorList>
    </citation>
    <scope>NUCLEOTIDE SEQUENCE</scope>
    <source>
        <strain evidence="3">CHK195-6426</strain>
    </source>
</reference>
<gene>
    <name evidence="3" type="ORF">H9742_06370</name>
</gene>
<dbReference type="Proteomes" id="UP000824265">
    <property type="component" value="Unassembled WGS sequence"/>
</dbReference>
<name>A0A9D1R542_9FIRM</name>
<proteinExistence type="predicted"/>
<dbReference type="Gene3D" id="3.40.190.10">
    <property type="entry name" value="Periplasmic binding protein-like II"/>
    <property type="match status" value="2"/>
</dbReference>
<dbReference type="EMBL" id="DXGH01000035">
    <property type="protein sequence ID" value="HIW81145.1"/>
    <property type="molecule type" value="Genomic_DNA"/>
</dbReference>
<evidence type="ECO:0000313" key="3">
    <source>
        <dbReference type="EMBL" id="HIW81145.1"/>
    </source>
</evidence>
<dbReference type="InterPro" id="IPR050490">
    <property type="entry name" value="Bact_solute-bd_prot1"/>
</dbReference>
<dbReference type="AlphaFoldDB" id="A0A9D1R542"/>
<dbReference type="PANTHER" id="PTHR43649:SF12">
    <property type="entry name" value="DIACETYLCHITOBIOSE BINDING PROTEIN DASA"/>
    <property type="match status" value="1"/>
</dbReference>
<evidence type="ECO:0000313" key="4">
    <source>
        <dbReference type="Proteomes" id="UP000824265"/>
    </source>
</evidence>
<protein>
    <submittedName>
        <fullName evidence="3">Extracellular solute-binding protein</fullName>
    </submittedName>
</protein>
<keyword evidence="2" id="KW-0732">Signal</keyword>
<dbReference type="Pfam" id="PF01547">
    <property type="entry name" value="SBP_bac_1"/>
    <property type="match status" value="1"/>
</dbReference>
<comment type="caution">
    <text evidence="3">The sequence shown here is derived from an EMBL/GenBank/DDBJ whole genome shotgun (WGS) entry which is preliminary data.</text>
</comment>
<evidence type="ECO:0000256" key="1">
    <source>
        <dbReference type="SAM" id="MobiDB-lite"/>
    </source>
</evidence>
<reference evidence="3" key="1">
    <citation type="journal article" date="2021" name="PeerJ">
        <title>Extensive microbial diversity within the chicken gut microbiome revealed by metagenomics and culture.</title>
        <authorList>
            <person name="Gilroy R."/>
            <person name="Ravi A."/>
            <person name="Getino M."/>
            <person name="Pursley I."/>
            <person name="Horton D.L."/>
            <person name="Alikhan N.F."/>
            <person name="Baker D."/>
            <person name="Gharbi K."/>
            <person name="Hall N."/>
            <person name="Watson M."/>
            <person name="Adriaenssens E.M."/>
            <person name="Foster-Nyarko E."/>
            <person name="Jarju S."/>
            <person name="Secka A."/>
            <person name="Antonio M."/>
            <person name="Oren A."/>
            <person name="Chaudhuri R.R."/>
            <person name="La Ragione R."/>
            <person name="Hildebrand F."/>
            <person name="Pallen M.J."/>
        </authorList>
    </citation>
    <scope>NUCLEOTIDE SEQUENCE</scope>
    <source>
        <strain evidence="3">CHK195-6426</strain>
    </source>
</reference>
<feature type="region of interest" description="Disordered" evidence="1">
    <location>
        <begin position="31"/>
        <end position="67"/>
    </location>
</feature>
<feature type="compositionally biased region" description="Low complexity" evidence="1">
    <location>
        <begin position="39"/>
        <end position="60"/>
    </location>
</feature>
<dbReference type="InterPro" id="IPR006059">
    <property type="entry name" value="SBP"/>
</dbReference>
<feature type="signal peptide" evidence="2">
    <location>
        <begin position="1"/>
        <end position="27"/>
    </location>
</feature>
<dbReference type="PANTHER" id="PTHR43649">
    <property type="entry name" value="ARABINOSE-BINDING PROTEIN-RELATED"/>
    <property type="match status" value="1"/>
</dbReference>
<sequence>MLQKSKKELMKRIGAAALALSVMGTLAGCGGTDSGTAGGSTADSGQTQSTTSQEGTSAEGSGSGLDYDSIEKPESISWCSHDGLLPENGQEEWDAEFERLTGIKLEHTYVTGNEYIEKIELDYAAGTAPDVFDLSEEHFPKYVAEGALADLTDLVKESGLYDLVDESMWEQCSYNGRIYGVPRELPQACGTYVRKDWLDRLGMEIPATYEEFITMLTRFRDEIDECLVPYTAPGLMSAQYIPDFYQGAVPGITQVNGVWVDGMQQENMKTALQRTQDAYAEGLLDMEVITNTTATCRDGWESGTTGAFCYWTGNWGQQLTENLQRNVPDAEVVCIPPIEGSAYLYSTPSVHVINGNLSEEEAAQVFKYFIAYQHDGGEGQVLFEFGVEGVHWEQDGDNVKMLPSLSDPNTILNKAYILPSSRLTPLNEDNKNMNYVDAYVDSLKATENAKSQNFQPASPTYTLISADLIVARDSCVAEIVTGNISVEEGLANYAATAAALNLDQALAEMNGEG</sequence>
<feature type="chain" id="PRO_5039642976" evidence="2">
    <location>
        <begin position="28"/>
        <end position="513"/>
    </location>
</feature>
<dbReference type="SUPFAM" id="SSF53850">
    <property type="entry name" value="Periplasmic binding protein-like II"/>
    <property type="match status" value="1"/>
</dbReference>
<accession>A0A9D1R542</accession>